<protein>
    <recommendedName>
        <fullName evidence="3">Terminase</fullName>
    </recommendedName>
</protein>
<dbReference type="AlphaFoldDB" id="A0A2V1JNZ3"/>
<reference evidence="1 2" key="1">
    <citation type="submission" date="2014-09" db="EMBL/GenBank/DDBJ databases">
        <title>Butyrate-producing bacteria isolated from human gut.</title>
        <authorList>
            <person name="Zhang Q."/>
            <person name="Zhao L."/>
        </authorList>
    </citation>
    <scope>NUCLEOTIDE SEQUENCE [LARGE SCALE GENOMIC DNA]</scope>
    <source>
        <strain evidence="1 2">21</strain>
    </source>
</reference>
<dbReference type="EMBL" id="JRFU01000146">
    <property type="protein sequence ID" value="PWE85859.1"/>
    <property type="molecule type" value="Genomic_DNA"/>
</dbReference>
<gene>
    <name evidence="1" type="ORF">LG34_13350</name>
</gene>
<evidence type="ECO:0008006" key="3">
    <source>
        <dbReference type="Google" id="ProtNLM"/>
    </source>
</evidence>
<name>A0A2V1JNZ3_EUBRA</name>
<organism evidence="1 2">
    <name type="scientific">Eubacterium ramulus</name>
    <dbReference type="NCBI Taxonomy" id="39490"/>
    <lineage>
        <taxon>Bacteria</taxon>
        <taxon>Bacillati</taxon>
        <taxon>Bacillota</taxon>
        <taxon>Clostridia</taxon>
        <taxon>Eubacteriales</taxon>
        <taxon>Eubacteriaceae</taxon>
        <taxon>Eubacterium</taxon>
    </lineage>
</organism>
<accession>A0A2V1JNZ3</accession>
<comment type="caution">
    <text evidence="1">The sequence shown here is derived from an EMBL/GenBank/DDBJ whole genome shotgun (WGS) entry which is preliminary data.</text>
</comment>
<dbReference type="Pfam" id="PF05119">
    <property type="entry name" value="Terminase_4"/>
    <property type="match status" value="1"/>
</dbReference>
<keyword evidence="2" id="KW-1185">Reference proteome</keyword>
<evidence type="ECO:0000313" key="1">
    <source>
        <dbReference type="EMBL" id="PWE85859.1"/>
    </source>
</evidence>
<sequence>MKESLIKQLEAKNANVAHFQDLIYDYLQLYDTKKMLQKDIKTRGVSYKTLSASGVSIMKQNQSIKDLVAVEKQMLSILKEMGLTTDAPTGEDVMNDDL</sequence>
<dbReference type="Proteomes" id="UP000245288">
    <property type="component" value="Unassembled WGS sequence"/>
</dbReference>
<dbReference type="InterPro" id="IPR006448">
    <property type="entry name" value="Phage_term_ssu_P27"/>
</dbReference>
<evidence type="ECO:0000313" key="2">
    <source>
        <dbReference type="Proteomes" id="UP000245288"/>
    </source>
</evidence>
<proteinExistence type="predicted"/>